<protein>
    <submittedName>
        <fullName evidence="2">DUF6602 domain-containing protein</fullName>
    </submittedName>
</protein>
<dbReference type="Pfam" id="PF20247">
    <property type="entry name" value="DUF6602"/>
    <property type="match status" value="1"/>
</dbReference>
<sequence>MLIAHINAVEDHLLAISKIPANSGHSLHKGTPREAFIREFLESHLNSTVAIGSGEIIDSQSQPGGKRNQFDIVIYKRNYPRLDFGGGISGFLAESVVATIEVKSTLDKAGVAQAVGAARNAKALQKHEIKSFSSGYIPPSILSFVVAYDGPAKMETVHTWVKEVYQVGGIVEPAMPAEGDRSAIASPALEGVFVLGKGFLNYDNAPYGFVRPEARKTHPEIRWAIANSERGSLLSLFVLLTVATSNVEGAWLNPLPYLGGFKVSDLQFGV</sequence>
<keyword evidence="3" id="KW-1185">Reference proteome</keyword>
<dbReference type="InterPro" id="IPR046537">
    <property type="entry name" value="DUF6602"/>
</dbReference>
<proteinExistence type="predicted"/>
<reference evidence="2 3" key="1">
    <citation type="submission" date="2023-12" db="EMBL/GenBank/DDBJ databases">
        <title>A. evansii MAY27, complete genome.</title>
        <authorList>
            <person name="Wang Y."/>
        </authorList>
    </citation>
    <scope>NUCLEOTIDE SEQUENCE [LARGE SCALE GENOMIC DNA]</scope>
    <source>
        <strain evidence="2 3">MAY27</strain>
    </source>
</reference>
<dbReference type="EMBL" id="CP141259">
    <property type="protein sequence ID" value="WRL45078.1"/>
    <property type="molecule type" value="Genomic_DNA"/>
</dbReference>
<name>A0ABZ1AGS3_AROEV</name>
<dbReference type="RefSeq" id="WP_407278307.1">
    <property type="nucleotide sequence ID" value="NZ_CP141259.1"/>
</dbReference>
<dbReference type="CDD" id="cd21173">
    <property type="entry name" value="NucC-like"/>
    <property type="match status" value="1"/>
</dbReference>
<accession>A0ABZ1AGS3</accession>
<gene>
    <name evidence="2" type="ORF">U5817_17955</name>
</gene>
<feature type="domain" description="DUF6602" evidence="1">
    <location>
        <begin position="21"/>
        <end position="124"/>
    </location>
</feature>
<evidence type="ECO:0000313" key="3">
    <source>
        <dbReference type="Proteomes" id="UP001626593"/>
    </source>
</evidence>
<dbReference type="Proteomes" id="UP001626593">
    <property type="component" value="Chromosome"/>
</dbReference>
<evidence type="ECO:0000259" key="1">
    <source>
        <dbReference type="Pfam" id="PF20247"/>
    </source>
</evidence>
<evidence type="ECO:0000313" key="2">
    <source>
        <dbReference type="EMBL" id="WRL45078.1"/>
    </source>
</evidence>
<organism evidence="2 3">
    <name type="scientific">Aromatoleum evansii</name>
    <name type="common">Azoarcus evansii</name>
    <dbReference type="NCBI Taxonomy" id="59406"/>
    <lineage>
        <taxon>Bacteria</taxon>
        <taxon>Pseudomonadati</taxon>
        <taxon>Pseudomonadota</taxon>
        <taxon>Betaproteobacteria</taxon>
        <taxon>Rhodocyclales</taxon>
        <taxon>Rhodocyclaceae</taxon>
        <taxon>Aromatoleum</taxon>
    </lineage>
</organism>